<feature type="region of interest" description="Disordered" evidence="2">
    <location>
        <begin position="1"/>
        <end position="26"/>
    </location>
</feature>
<feature type="compositionally biased region" description="Basic and acidic residues" evidence="2">
    <location>
        <begin position="1"/>
        <end position="13"/>
    </location>
</feature>
<evidence type="ECO:0000256" key="2">
    <source>
        <dbReference type="SAM" id="MobiDB-lite"/>
    </source>
</evidence>
<evidence type="ECO:0000256" key="1">
    <source>
        <dbReference type="SAM" id="Coils"/>
    </source>
</evidence>
<name>A0A8H4ACT5_GIGMA</name>
<dbReference type="EMBL" id="WTPW01000785">
    <property type="protein sequence ID" value="KAF0480153.1"/>
    <property type="molecule type" value="Genomic_DNA"/>
</dbReference>
<feature type="coiled-coil region" evidence="1">
    <location>
        <begin position="281"/>
        <end position="315"/>
    </location>
</feature>
<reference evidence="3 4" key="1">
    <citation type="journal article" date="2019" name="Environ. Microbiol.">
        <title>At the nexus of three kingdoms: the genome of the mycorrhizal fungus Gigaspora margarita provides insights into plant, endobacterial and fungal interactions.</title>
        <authorList>
            <person name="Venice F."/>
            <person name="Ghignone S."/>
            <person name="Salvioli di Fossalunga A."/>
            <person name="Amselem J."/>
            <person name="Novero M."/>
            <person name="Xianan X."/>
            <person name="Sedzielewska Toro K."/>
            <person name="Morin E."/>
            <person name="Lipzen A."/>
            <person name="Grigoriev I.V."/>
            <person name="Henrissat B."/>
            <person name="Martin F.M."/>
            <person name="Bonfante P."/>
        </authorList>
    </citation>
    <scope>NUCLEOTIDE SEQUENCE [LARGE SCALE GENOMIC DNA]</scope>
    <source>
        <strain evidence="3 4">BEG34</strain>
    </source>
</reference>
<feature type="compositionally biased region" description="Polar residues" evidence="2">
    <location>
        <begin position="45"/>
        <end position="56"/>
    </location>
</feature>
<comment type="caution">
    <text evidence="3">The sequence shown here is derived from an EMBL/GenBank/DDBJ whole genome shotgun (WGS) entry which is preliminary data.</text>
</comment>
<sequence length="905" mass="104882">MSEKSSKFDDSKRPSKQTMNVFAQPHFRTKANITRLSFKDFQKKVPNQNLQSSPKSTFLKDNKNSSSDSTQEISTNGESITLPELNSICPSKPDEVSGSIHTKNLQILQTNVDINDYNVESHIIQNSQDVDPSLNNDQNSSSESLSCQRNQSDISSKEFSINECVPINAPTSSSISKFMRNNVNIDELHAENEGDDLSIIIEVAHKWKNEVSRKDSLIKELHDEIHGLKKTIGQRDYSLSLYIERMSIVEAFIKRQQTYNDHNRERIDKMKSRYYLYRNSLSNMLKHVEEIRDEKSRIESEIESLKCEFNKLATRHKSISENHASNFQSQQSQIAQITDLNTHLTEANTQLNNVIVQLRQLIQDSDAKSSCYATELESTREKLQVLLCERETERITHMNKCQDLASLLKLAEDKNKTLTTNQKENEERITILTKDIQQIRQELESTQAEIIQLNLVVAEKDQRISSLLISETECERLQQELDKTKINMKNDFDSLQKELDAIRAQQIVERCQLESEWRNERNQLESEWRNERNQMESEWRNERNQMESECREERAQLLRLESDYRDERSERFRVENELRNSERKLEELHQKIDSSKLKIVQLEFQLSEIEYRHTNCTSVAIGTTDIPDLDLQIQYNKAMCKFDKEQSGHKTKIEELSMTVDTWKSKAESLESQLSLISTKHNELQNDHNKVVEEIINVNRQHNEVVDQALSRAACYYQEMAKRTAVEHENDIRKRDCKIREAEAKEIALTEEIKSMKAKLFQTESNEKNLMQQLRLRKGCSVCNVSITGNTSLVNHEVSYETLLDKKFCASTTEEIYTVDSSIKVEPNDELRSEPSHDWLSPNAQSRSKRRKIDRPNNADGSQYTIRSSAPSAPGVGVLKDKKLAQLSTRNRKTKSKQDRRSVGS</sequence>
<feature type="compositionally biased region" description="Polar residues" evidence="2">
    <location>
        <begin position="64"/>
        <end position="79"/>
    </location>
</feature>
<gene>
    <name evidence="3" type="ORF">F8M41_023773</name>
</gene>
<proteinExistence type="predicted"/>
<dbReference type="AlphaFoldDB" id="A0A8H4ACT5"/>
<feature type="coiled-coil region" evidence="1">
    <location>
        <begin position="653"/>
        <end position="701"/>
    </location>
</feature>
<feature type="compositionally biased region" description="Basic and acidic residues" evidence="2">
    <location>
        <begin position="896"/>
        <end position="905"/>
    </location>
</feature>
<feature type="coiled-coil region" evidence="1">
    <location>
        <begin position="408"/>
        <end position="605"/>
    </location>
</feature>
<accession>A0A8H4ACT5</accession>
<feature type="region of interest" description="Disordered" evidence="2">
    <location>
        <begin position="828"/>
        <end position="905"/>
    </location>
</feature>
<evidence type="ECO:0000313" key="3">
    <source>
        <dbReference type="EMBL" id="KAF0480153.1"/>
    </source>
</evidence>
<keyword evidence="4" id="KW-1185">Reference proteome</keyword>
<protein>
    <submittedName>
        <fullName evidence="3">Urea transport-related protein</fullName>
    </submittedName>
</protein>
<feature type="compositionally biased region" description="Basic and acidic residues" evidence="2">
    <location>
        <begin position="828"/>
        <end position="837"/>
    </location>
</feature>
<feature type="compositionally biased region" description="Polar residues" evidence="2">
    <location>
        <begin position="859"/>
        <end position="871"/>
    </location>
</feature>
<feature type="region of interest" description="Disordered" evidence="2">
    <location>
        <begin position="126"/>
        <end position="149"/>
    </location>
</feature>
<feature type="coiled-coil region" evidence="1">
    <location>
        <begin position="725"/>
        <end position="759"/>
    </location>
</feature>
<evidence type="ECO:0000313" key="4">
    <source>
        <dbReference type="Proteomes" id="UP000439903"/>
    </source>
</evidence>
<keyword evidence="1" id="KW-0175">Coiled coil</keyword>
<dbReference type="OrthoDB" id="2442528at2759"/>
<organism evidence="3 4">
    <name type="scientific">Gigaspora margarita</name>
    <dbReference type="NCBI Taxonomy" id="4874"/>
    <lineage>
        <taxon>Eukaryota</taxon>
        <taxon>Fungi</taxon>
        <taxon>Fungi incertae sedis</taxon>
        <taxon>Mucoromycota</taxon>
        <taxon>Glomeromycotina</taxon>
        <taxon>Glomeromycetes</taxon>
        <taxon>Diversisporales</taxon>
        <taxon>Gigasporaceae</taxon>
        <taxon>Gigaspora</taxon>
    </lineage>
</organism>
<dbReference type="Proteomes" id="UP000439903">
    <property type="component" value="Unassembled WGS sequence"/>
</dbReference>
<feature type="region of interest" description="Disordered" evidence="2">
    <location>
        <begin position="42"/>
        <end position="96"/>
    </location>
</feature>